<keyword evidence="1" id="KW-0677">Repeat</keyword>
<dbReference type="InterPro" id="IPR001646">
    <property type="entry name" value="5peptide_repeat"/>
</dbReference>
<protein>
    <submittedName>
        <fullName evidence="2">Uncharacterized protein</fullName>
    </submittedName>
</protein>
<evidence type="ECO:0000313" key="2">
    <source>
        <dbReference type="EMBL" id="KAF5842736.1"/>
    </source>
</evidence>
<organism evidence="2 3">
    <name type="scientific">Dunaliella salina</name>
    <name type="common">Green alga</name>
    <name type="synonym">Protococcus salinus</name>
    <dbReference type="NCBI Taxonomy" id="3046"/>
    <lineage>
        <taxon>Eukaryota</taxon>
        <taxon>Viridiplantae</taxon>
        <taxon>Chlorophyta</taxon>
        <taxon>core chlorophytes</taxon>
        <taxon>Chlorophyceae</taxon>
        <taxon>CS clade</taxon>
        <taxon>Chlamydomonadales</taxon>
        <taxon>Dunaliellaceae</taxon>
        <taxon>Dunaliella</taxon>
    </lineage>
</organism>
<dbReference type="PANTHER" id="PTHR47485:SF1">
    <property type="entry name" value="THYLAKOID LUMENAL 17.4 KDA PROTEIN, CHLOROPLASTIC"/>
    <property type="match status" value="1"/>
</dbReference>
<dbReference type="Pfam" id="PF00805">
    <property type="entry name" value="Pentapeptide"/>
    <property type="match status" value="1"/>
</dbReference>
<accession>A0ABQ7H7B0</accession>
<proteinExistence type="predicted"/>
<dbReference type="EMBL" id="MU069456">
    <property type="protein sequence ID" value="KAF5842736.1"/>
    <property type="molecule type" value="Genomic_DNA"/>
</dbReference>
<sequence>MALKMNSLCKVAPSTRPSTVTRAAPARDSERAMVPPFAGATIAIASFLTTAQLSYAGIPDKMKLPPIPNDPTRCEKLAAALIGETSGKKLNKPQATSAVDMRKCSFHEADLRGKALAGALIVESDMSGANLREAVLTKAFAMNADFSNADMTSAVVNGVDFEGANLRGASLNNAVITGTNFNNVDLTGVNFEDALVSQQDQKRICANETLQGESREQIGCRS</sequence>
<dbReference type="SUPFAM" id="SSF141571">
    <property type="entry name" value="Pentapeptide repeat-like"/>
    <property type="match status" value="1"/>
</dbReference>
<evidence type="ECO:0000313" key="3">
    <source>
        <dbReference type="Proteomes" id="UP000815325"/>
    </source>
</evidence>
<keyword evidence="3" id="KW-1185">Reference proteome</keyword>
<reference evidence="2" key="1">
    <citation type="submission" date="2017-08" db="EMBL/GenBank/DDBJ databases">
        <authorList>
            <person name="Polle J.E."/>
            <person name="Barry K."/>
            <person name="Cushman J."/>
            <person name="Schmutz J."/>
            <person name="Tran D."/>
            <person name="Hathwaick L.T."/>
            <person name="Yim W.C."/>
            <person name="Jenkins J."/>
            <person name="Mckie-Krisberg Z.M."/>
            <person name="Prochnik S."/>
            <person name="Lindquist E."/>
            <person name="Dockter R.B."/>
            <person name="Adam C."/>
            <person name="Molina H."/>
            <person name="Bunkerborg J."/>
            <person name="Jin E."/>
            <person name="Buchheim M."/>
            <person name="Magnuson J."/>
        </authorList>
    </citation>
    <scope>NUCLEOTIDE SEQUENCE</scope>
    <source>
        <strain evidence="2">CCAP 19/18</strain>
    </source>
</reference>
<dbReference type="PANTHER" id="PTHR47485">
    <property type="entry name" value="THYLAKOID LUMENAL 17.4 KDA PROTEIN, CHLOROPLASTIC"/>
    <property type="match status" value="1"/>
</dbReference>
<evidence type="ECO:0000256" key="1">
    <source>
        <dbReference type="ARBA" id="ARBA00022737"/>
    </source>
</evidence>
<dbReference type="Proteomes" id="UP000815325">
    <property type="component" value="Unassembled WGS sequence"/>
</dbReference>
<gene>
    <name evidence="2" type="ORF">DUNSADRAFT_5503</name>
</gene>
<comment type="caution">
    <text evidence="2">The sequence shown here is derived from an EMBL/GenBank/DDBJ whole genome shotgun (WGS) entry which is preliminary data.</text>
</comment>
<name>A0ABQ7H7B0_DUNSA</name>
<dbReference type="Gene3D" id="2.160.20.80">
    <property type="entry name" value="E3 ubiquitin-protein ligase SopA"/>
    <property type="match status" value="1"/>
</dbReference>